<dbReference type="SMART" id="SM01381">
    <property type="entry name" value="7TM_GPCR_Srsx"/>
    <property type="match status" value="1"/>
</dbReference>
<dbReference type="AlphaFoldDB" id="A0AAN8JRF1"/>
<dbReference type="InterPro" id="IPR000276">
    <property type="entry name" value="GPCR_Rhodpsn"/>
</dbReference>
<feature type="transmembrane region" description="Helical" evidence="5">
    <location>
        <begin position="149"/>
        <end position="173"/>
    </location>
</feature>
<keyword evidence="3 5" id="KW-1133">Transmembrane helix</keyword>
<feature type="transmembrane region" description="Helical" evidence="5">
    <location>
        <begin position="193"/>
        <end position="219"/>
    </location>
</feature>
<feature type="transmembrane region" description="Helical" evidence="5">
    <location>
        <begin position="32"/>
        <end position="52"/>
    </location>
</feature>
<protein>
    <recommendedName>
        <fullName evidence="6">G-protein coupled receptors family 1 profile domain-containing protein</fullName>
    </recommendedName>
</protein>
<feature type="transmembrane region" description="Helical" evidence="5">
    <location>
        <begin position="64"/>
        <end position="83"/>
    </location>
</feature>
<evidence type="ECO:0000313" key="8">
    <source>
        <dbReference type="Proteomes" id="UP001347796"/>
    </source>
</evidence>
<evidence type="ECO:0000256" key="3">
    <source>
        <dbReference type="ARBA" id="ARBA00022989"/>
    </source>
</evidence>
<accession>A0AAN8JRF1</accession>
<comment type="subcellular location">
    <subcellularLocation>
        <location evidence="1">Membrane</location>
    </subcellularLocation>
</comment>
<comment type="caution">
    <text evidence="7">The sequence shown here is derived from an EMBL/GenBank/DDBJ whole genome shotgun (WGS) entry which is preliminary data.</text>
</comment>
<evidence type="ECO:0000256" key="5">
    <source>
        <dbReference type="SAM" id="Phobius"/>
    </source>
</evidence>
<evidence type="ECO:0000256" key="4">
    <source>
        <dbReference type="ARBA" id="ARBA00023136"/>
    </source>
</evidence>
<dbReference type="EMBL" id="JAZGQO010000007">
    <property type="protein sequence ID" value="KAK6181251.1"/>
    <property type="molecule type" value="Genomic_DNA"/>
</dbReference>
<dbReference type="InterPro" id="IPR052954">
    <property type="entry name" value="GPCR-Ligand_Int"/>
</dbReference>
<dbReference type="PANTHER" id="PTHR46641">
    <property type="entry name" value="FMRFAMIDE RECEPTOR-RELATED"/>
    <property type="match status" value="1"/>
</dbReference>
<keyword evidence="2 5" id="KW-0812">Transmembrane</keyword>
<feature type="transmembrane region" description="Helical" evidence="5">
    <location>
        <begin position="246"/>
        <end position="265"/>
    </location>
</feature>
<dbReference type="GO" id="GO:0016020">
    <property type="term" value="C:membrane"/>
    <property type="evidence" value="ECO:0007669"/>
    <property type="project" value="UniProtKB-SubCell"/>
</dbReference>
<evidence type="ECO:0000256" key="1">
    <source>
        <dbReference type="ARBA" id="ARBA00004370"/>
    </source>
</evidence>
<dbReference type="SUPFAM" id="SSF81321">
    <property type="entry name" value="Family A G protein-coupled receptor-like"/>
    <property type="match status" value="1"/>
</dbReference>
<keyword evidence="8" id="KW-1185">Reference proteome</keyword>
<keyword evidence="4 5" id="KW-0472">Membrane</keyword>
<feature type="transmembrane region" description="Helical" evidence="5">
    <location>
        <begin position="293"/>
        <end position="313"/>
    </location>
</feature>
<organism evidence="7 8">
    <name type="scientific">Patella caerulea</name>
    <name type="common">Rayed Mediterranean limpet</name>
    <dbReference type="NCBI Taxonomy" id="87958"/>
    <lineage>
        <taxon>Eukaryota</taxon>
        <taxon>Metazoa</taxon>
        <taxon>Spiralia</taxon>
        <taxon>Lophotrochozoa</taxon>
        <taxon>Mollusca</taxon>
        <taxon>Gastropoda</taxon>
        <taxon>Patellogastropoda</taxon>
        <taxon>Patelloidea</taxon>
        <taxon>Patellidae</taxon>
        <taxon>Patella</taxon>
    </lineage>
</organism>
<evidence type="ECO:0000313" key="7">
    <source>
        <dbReference type="EMBL" id="KAK6181251.1"/>
    </source>
</evidence>
<dbReference type="PROSITE" id="PS50262">
    <property type="entry name" value="G_PROTEIN_RECEP_F1_2"/>
    <property type="match status" value="1"/>
</dbReference>
<sequence length="354" mass="40160">MAHFNDTFLWDNQTFLLPNDDTEETYTEQFPFGPIIGIVASIGVIGNILIVFMTFHKNISQHSYAIYLRITAISDTMVLLQTATEDMLDYLDLLTSFHQISHNFCNVWMVCYSLFRTTSPYFVVALSFDRCIAIWKPLHKSRYCAKKAAWVACLVVFCSALVGNIAVNSVVLTEEQNNMTFCGDNIDDETLNTITYFTLLLQSALPCLMLMTLNIMVVIKIKQSLNFRRSFSATARSNNTTTIRTTLPLILVSALALMTLLPIAITQVYETIHIVSQGEEYAESAKRETVDTVWSICNIIYLINFAQNCFILIGSSKQYRRILCDIVCNFRFRATRPNVTSCTPTTVQTELSHI</sequence>
<evidence type="ECO:0000256" key="2">
    <source>
        <dbReference type="ARBA" id="ARBA00022692"/>
    </source>
</evidence>
<gene>
    <name evidence="7" type="ORF">SNE40_009144</name>
</gene>
<feature type="domain" description="G-protein coupled receptors family 1 profile" evidence="6">
    <location>
        <begin position="46"/>
        <end position="312"/>
    </location>
</feature>
<evidence type="ECO:0000259" key="6">
    <source>
        <dbReference type="PROSITE" id="PS50262"/>
    </source>
</evidence>
<dbReference type="Proteomes" id="UP001347796">
    <property type="component" value="Unassembled WGS sequence"/>
</dbReference>
<name>A0AAN8JRF1_PATCE</name>
<dbReference type="Pfam" id="PF00001">
    <property type="entry name" value="7tm_1"/>
    <property type="match status" value="1"/>
</dbReference>
<dbReference type="InterPro" id="IPR017452">
    <property type="entry name" value="GPCR_Rhodpsn_7TM"/>
</dbReference>
<reference evidence="7 8" key="1">
    <citation type="submission" date="2024-01" db="EMBL/GenBank/DDBJ databases">
        <title>The genome of the rayed Mediterranean limpet Patella caerulea (Linnaeus, 1758).</title>
        <authorList>
            <person name="Anh-Thu Weber A."/>
            <person name="Halstead-Nussloch G."/>
        </authorList>
    </citation>
    <scope>NUCLEOTIDE SEQUENCE [LARGE SCALE GENOMIC DNA]</scope>
    <source>
        <strain evidence="7">AATW-2023a</strain>
        <tissue evidence="7">Whole specimen</tissue>
    </source>
</reference>
<feature type="transmembrane region" description="Helical" evidence="5">
    <location>
        <begin position="107"/>
        <end position="128"/>
    </location>
</feature>
<dbReference type="Gene3D" id="1.20.1070.10">
    <property type="entry name" value="Rhodopsin 7-helix transmembrane proteins"/>
    <property type="match status" value="1"/>
</dbReference>
<proteinExistence type="predicted"/>
<dbReference type="GO" id="GO:0004930">
    <property type="term" value="F:G protein-coupled receptor activity"/>
    <property type="evidence" value="ECO:0007669"/>
    <property type="project" value="InterPro"/>
</dbReference>